<feature type="domain" description="PIN" evidence="1">
    <location>
        <begin position="8"/>
        <end position="135"/>
    </location>
</feature>
<gene>
    <name evidence="2" type="ORF">B5J93_01055</name>
    <name evidence="3" type="ORF">NCTC11012_02781</name>
</gene>
<dbReference type="RefSeq" id="WP_079324017.1">
    <property type="nucleotide sequence ID" value="NZ_MXAP01000012.1"/>
</dbReference>
<dbReference type="Gene3D" id="3.40.50.1010">
    <property type="entry name" value="5'-nuclease"/>
    <property type="match status" value="1"/>
</dbReference>
<evidence type="ECO:0000313" key="4">
    <source>
        <dbReference type="Proteomes" id="UP000190777"/>
    </source>
</evidence>
<evidence type="ECO:0000259" key="1">
    <source>
        <dbReference type="Pfam" id="PF01850"/>
    </source>
</evidence>
<dbReference type="InterPro" id="IPR002716">
    <property type="entry name" value="PIN_dom"/>
</dbReference>
<keyword evidence="4" id="KW-1185">Reference proteome</keyword>
<dbReference type="AlphaFoldDB" id="A0A378QUA2"/>
<dbReference type="EMBL" id="MXAP01000012">
    <property type="protein sequence ID" value="OPH40022.1"/>
    <property type="molecule type" value="Genomic_DNA"/>
</dbReference>
<dbReference type="InterPro" id="IPR044153">
    <property type="entry name" value="PIN_Pae0151-like"/>
</dbReference>
<evidence type="ECO:0000313" key="2">
    <source>
        <dbReference type="EMBL" id="OPH40022.1"/>
    </source>
</evidence>
<accession>A0A378QUA2</accession>
<reference evidence="3 5" key="2">
    <citation type="submission" date="2018-06" db="EMBL/GenBank/DDBJ databases">
        <authorList>
            <consortium name="Pathogen Informatics"/>
            <person name="Doyle S."/>
        </authorList>
    </citation>
    <scope>NUCLEOTIDE SEQUENCE [LARGE SCALE GENOMIC DNA]</scope>
    <source>
        <strain evidence="3 5">NCTC11012</strain>
    </source>
</reference>
<dbReference type="InterPro" id="IPR029060">
    <property type="entry name" value="PIN-like_dom_sf"/>
</dbReference>
<dbReference type="Proteomes" id="UP000190777">
    <property type="component" value="Unassembled WGS sequence"/>
</dbReference>
<organism evidence="3 5">
    <name type="scientific">Moraxella equi</name>
    <dbReference type="NCBI Taxonomy" id="60442"/>
    <lineage>
        <taxon>Bacteria</taxon>
        <taxon>Pseudomonadati</taxon>
        <taxon>Pseudomonadota</taxon>
        <taxon>Gammaproteobacteria</taxon>
        <taxon>Moraxellales</taxon>
        <taxon>Moraxellaceae</taxon>
        <taxon>Moraxella</taxon>
    </lineage>
</organism>
<dbReference type="EMBL" id="UGQF01000001">
    <property type="protein sequence ID" value="STZ04499.1"/>
    <property type="molecule type" value="Genomic_DNA"/>
</dbReference>
<reference evidence="2 4" key="1">
    <citation type="submission" date="2017-03" db="EMBL/GenBank/DDBJ databases">
        <title>Draft genome sequence of Moraxella equi CCUG 4950T type strain.</title>
        <authorList>
            <person name="Salva-Serra F."/>
            <person name="Engstrom-Jakobsson H."/>
            <person name="Thorell K."/>
            <person name="Jaen-Luchoro D."/>
            <person name="Gonzales-Siles L."/>
            <person name="Karlsson R."/>
            <person name="Yazdan S."/>
            <person name="Boulund F."/>
            <person name="Johnning A."/>
            <person name="Engstrand L."/>
            <person name="Kristiansson E."/>
            <person name="Moore E."/>
        </authorList>
    </citation>
    <scope>NUCLEOTIDE SEQUENCE [LARGE SCALE GENOMIC DNA]</scope>
    <source>
        <strain evidence="2 4">CCUG 4950</strain>
    </source>
</reference>
<proteinExistence type="predicted"/>
<dbReference type="Pfam" id="PF01850">
    <property type="entry name" value="PIN"/>
    <property type="match status" value="1"/>
</dbReference>
<dbReference type="CDD" id="cd09873">
    <property type="entry name" value="PIN_Pae0151-like"/>
    <property type="match status" value="1"/>
</dbReference>
<evidence type="ECO:0000313" key="5">
    <source>
        <dbReference type="Proteomes" id="UP000254618"/>
    </source>
</evidence>
<dbReference type="SUPFAM" id="SSF88723">
    <property type="entry name" value="PIN domain-like"/>
    <property type="match status" value="1"/>
</dbReference>
<protein>
    <submittedName>
        <fullName evidence="3">Predicted nucleic acid-binding protein, contains PIN domain</fullName>
    </submittedName>
</protein>
<evidence type="ECO:0000313" key="3">
    <source>
        <dbReference type="EMBL" id="STZ04499.1"/>
    </source>
</evidence>
<name>A0A378QUA2_9GAMM</name>
<sequence length="153" mass="17232">MYDVLPKVVVDANIFIKIFAPEPDSQTAREFLSFCNQNDIAFIAPTLFEYEVIGVCVQKGVDLDKLLSSLNVYYKASLSLYKPTLDDWQLATKICQDGNAKSGYPSMYDSIYQAMAINRNITFVSADTRHIAKAKKHGNVCALADWRGIFKNF</sequence>
<dbReference type="Proteomes" id="UP000254618">
    <property type="component" value="Unassembled WGS sequence"/>
</dbReference>